<accession>A0A1Y1INJ1</accession>
<evidence type="ECO:0000313" key="1">
    <source>
        <dbReference type="EMBL" id="GAQ90721.1"/>
    </source>
</evidence>
<gene>
    <name evidence="1" type="ORF">KFL_006770150</name>
</gene>
<dbReference type="SUPFAM" id="SSF53448">
    <property type="entry name" value="Nucleotide-diphospho-sugar transferases"/>
    <property type="match status" value="1"/>
</dbReference>
<dbReference type="InterPro" id="IPR029044">
    <property type="entry name" value="Nucleotide-diphossugar_trans"/>
</dbReference>
<dbReference type="AlphaFoldDB" id="A0A1Y1INJ1"/>
<protein>
    <recommendedName>
        <fullName evidence="3">Glycosyltransferase 2-like domain-containing protein</fullName>
    </recommendedName>
</protein>
<dbReference type="Proteomes" id="UP000054558">
    <property type="component" value="Unassembled WGS sequence"/>
</dbReference>
<proteinExistence type="predicted"/>
<evidence type="ECO:0008006" key="3">
    <source>
        <dbReference type="Google" id="ProtNLM"/>
    </source>
</evidence>
<evidence type="ECO:0000313" key="2">
    <source>
        <dbReference type="Proteomes" id="UP000054558"/>
    </source>
</evidence>
<keyword evidence="2" id="KW-1185">Reference proteome</keyword>
<dbReference type="Gene3D" id="3.90.550.10">
    <property type="entry name" value="Spore Coat Polysaccharide Biosynthesis Protein SpsA, Chain A"/>
    <property type="match status" value="1"/>
</dbReference>
<sequence length="386" mass="42734">MLRFSAPMAEMGDGLGDATAILALRIDTDDRLRNTSRCLRYLLSNFGDIRVIILEDGAKPRVGEILTERDVAPHKERVSYSFVEEHSKIFHRTKRLNQCLKKVETPIAIIHDVDVILPVASMLEARRMIAEDGYGAVTPFSNPPGCTDVPQKDADALATDSTSHERLVKVCRNHVAGNGFSLFVATRAYADRGGENEDFVSYGPEDDARLYSHTRLGLKYGRVKGRVFHMEHQRGMNSSPSNPMFSHNTERAPPLSELLCAAAECVRTDNLVDVVSGRNTPLTLHKAQFANTAAYADLVEVLKRLFEASSEEAALHPEGWCPRCGLTLEAFQRMLSCRNMTVVIYRDGSEKTSTSSVTCDFEKDSCSVDVEADDDGTARIKKLCAC</sequence>
<organism evidence="1 2">
    <name type="scientific">Klebsormidium nitens</name>
    <name type="common">Green alga</name>
    <name type="synonym">Ulothrix nitens</name>
    <dbReference type="NCBI Taxonomy" id="105231"/>
    <lineage>
        <taxon>Eukaryota</taxon>
        <taxon>Viridiplantae</taxon>
        <taxon>Streptophyta</taxon>
        <taxon>Klebsormidiophyceae</taxon>
        <taxon>Klebsormidiales</taxon>
        <taxon>Klebsormidiaceae</taxon>
        <taxon>Klebsormidium</taxon>
    </lineage>
</organism>
<dbReference type="EMBL" id="DF237626">
    <property type="protein sequence ID" value="GAQ90721.1"/>
    <property type="molecule type" value="Genomic_DNA"/>
</dbReference>
<name>A0A1Y1INJ1_KLENI</name>
<reference evidence="1 2" key="1">
    <citation type="journal article" date="2014" name="Nat. Commun.">
        <title>Klebsormidium flaccidum genome reveals primary factors for plant terrestrial adaptation.</title>
        <authorList>
            <person name="Hori K."/>
            <person name="Maruyama F."/>
            <person name="Fujisawa T."/>
            <person name="Togashi T."/>
            <person name="Yamamoto N."/>
            <person name="Seo M."/>
            <person name="Sato S."/>
            <person name="Yamada T."/>
            <person name="Mori H."/>
            <person name="Tajima N."/>
            <person name="Moriyama T."/>
            <person name="Ikeuchi M."/>
            <person name="Watanabe M."/>
            <person name="Wada H."/>
            <person name="Kobayashi K."/>
            <person name="Saito M."/>
            <person name="Masuda T."/>
            <person name="Sasaki-Sekimoto Y."/>
            <person name="Mashiguchi K."/>
            <person name="Awai K."/>
            <person name="Shimojima M."/>
            <person name="Masuda S."/>
            <person name="Iwai M."/>
            <person name="Nobusawa T."/>
            <person name="Narise T."/>
            <person name="Kondo S."/>
            <person name="Saito H."/>
            <person name="Sato R."/>
            <person name="Murakawa M."/>
            <person name="Ihara Y."/>
            <person name="Oshima-Yamada Y."/>
            <person name="Ohtaka K."/>
            <person name="Satoh M."/>
            <person name="Sonobe K."/>
            <person name="Ishii M."/>
            <person name="Ohtani R."/>
            <person name="Kanamori-Sato M."/>
            <person name="Honoki R."/>
            <person name="Miyazaki D."/>
            <person name="Mochizuki H."/>
            <person name="Umetsu J."/>
            <person name="Higashi K."/>
            <person name="Shibata D."/>
            <person name="Kamiya Y."/>
            <person name="Sato N."/>
            <person name="Nakamura Y."/>
            <person name="Tabata S."/>
            <person name="Ida S."/>
            <person name="Kurokawa K."/>
            <person name="Ohta H."/>
        </authorList>
    </citation>
    <scope>NUCLEOTIDE SEQUENCE [LARGE SCALE GENOMIC DNA]</scope>
    <source>
        <strain evidence="1 2">NIES-2285</strain>
    </source>
</reference>